<dbReference type="EC" id="3.2.2.20" evidence="1"/>
<dbReference type="Pfam" id="PF03352">
    <property type="entry name" value="Adenine_glyco"/>
    <property type="match status" value="1"/>
</dbReference>
<dbReference type="EMBL" id="CP146612">
    <property type="protein sequence ID" value="WWX24804.1"/>
    <property type="molecule type" value="Genomic_DNA"/>
</dbReference>
<dbReference type="PANTHER" id="PTHR30037">
    <property type="entry name" value="DNA-3-METHYLADENINE GLYCOSYLASE 1"/>
    <property type="match status" value="1"/>
</dbReference>
<keyword evidence="1" id="KW-0378">Hydrolase</keyword>
<dbReference type="RefSeq" id="WP_338736925.1">
    <property type="nucleotide sequence ID" value="NZ_CP146612.1"/>
</dbReference>
<dbReference type="GO" id="GO:0008725">
    <property type="term" value="F:DNA-3-methyladenine glycosylase activity"/>
    <property type="evidence" value="ECO:0007669"/>
    <property type="project" value="UniProtKB-EC"/>
</dbReference>
<sequence length="191" mass="21768">MKRCPWAITGGELMIQYHDTEWGVPVHDDRKHFEFLVLEAFQAGLSWLTVLKKRGNFAAAFADFDPAVIAEFDDKAIEKLLNDAGIIRNRLKITATINNARRFLEVQQEYGSFDRYLWGFVANQPMVGGRQTMEQLPARTELSDQVSANLKQRGFKFVGSTIVYAHLQAVGIVNDHLVDCFRFPKLAHQPQ</sequence>
<proteinExistence type="predicted"/>
<reference evidence="1 2" key="1">
    <citation type="submission" date="2024-03" db="EMBL/GenBank/DDBJ databases">
        <title>A Dehalogenimonas Isolated from Estuarine Sediments Dihaloeliminates Chlorinated Alkanes.</title>
        <authorList>
            <person name="Yang Y."/>
            <person name="Wang H."/>
        </authorList>
    </citation>
    <scope>NUCLEOTIDE SEQUENCE [LARGE SCALE GENOMIC DNA]</scope>
    <source>
        <strain evidence="1 2">W</strain>
    </source>
</reference>
<protein>
    <submittedName>
        <fullName evidence="1">DNA-3-methyladenine glycosylase I</fullName>
        <ecNumber evidence="1">3.2.2.20</ecNumber>
    </submittedName>
</protein>
<dbReference type="Gene3D" id="1.10.340.30">
    <property type="entry name" value="Hypothetical protein, domain 2"/>
    <property type="match status" value="1"/>
</dbReference>
<dbReference type="InterPro" id="IPR052891">
    <property type="entry name" value="DNA-3mA_glycosylase"/>
</dbReference>
<gene>
    <name evidence="1" type="ORF">V8247_05935</name>
</gene>
<name>A0ABZ2J1L1_9CHLR</name>
<organism evidence="1 2">
    <name type="scientific">Candidatus Dehalogenimonas loeffleri</name>
    <dbReference type="NCBI Taxonomy" id="3127115"/>
    <lineage>
        <taxon>Bacteria</taxon>
        <taxon>Bacillati</taxon>
        <taxon>Chloroflexota</taxon>
        <taxon>Dehalococcoidia</taxon>
        <taxon>Dehalococcoidales</taxon>
        <taxon>Dehalococcoidaceae</taxon>
        <taxon>Dehalogenimonas</taxon>
    </lineage>
</organism>
<dbReference type="Proteomes" id="UP001375370">
    <property type="component" value="Chromosome"/>
</dbReference>
<dbReference type="PANTHER" id="PTHR30037:SF4">
    <property type="entry name" value="DNA-3-METHYLADENINE GLYCOSYLASE I"/>
    <property type="match status" value="1"/>
</dbReference>
<keyword evidence="1" id="KW-0326">Glycosidase</keyword>
<dbReference type="SUPFAM" id="SSF48150">
    <property type="entry name" value="DNA-glycosylase"/>
    <property type="match status" value="1"/>
</dbReference>
<evidence type="ECO:0000313" key="1">
    <source>
        <dbReference type="EMBL" id="WWX24804.1"/>
    </source>
</evidence>
<accession>A0ABZ2J1L1</accession>
<evidence type="ECO:0000313" key="2">
    <source>
        <dbReference type="Proteomes" id="UP001375370"/>
    </source>
</evidence>
<keyword evidence="2" id="KW-1185">Reference proteome</keyword>
<dbReference type="InterPro" id="IPR005019">
    <property type="entry name" value="Adenine_glyco"/>
</dbReference>
<dbReference type="InterPro" id="IPR011257">
    <property type="entry name" value="DNA_glycosylase"/>
</dbReference>